<evidence type="ECO:0000313" key="1">
    <source>
        <dbReference type="EMBL" id="KAG5401455.1"/>
    </source>
</evidence>
<reference evidence="2 3" key="1">
    <citation type="submission" date="2021-03" db="EMBL/GenBank/DDBJ databases">
        <authorList>
            <person name="King G.J."/>
            <person name="Bancroft I."/>
            <person name="Baten A."/>
            <person name="Bloomfield J."/>
            <person name="Borpatragohain P."/>
            <person name="He Z."/>
            <person name="Irish N."/>
            <person name="Irwin J."/>
            <person name="Liu K."/>
            <person name="Mauleon R.P."/>
            <person name="Moore J."/>
            <person name="Morris R."/>
            <person name="Ostergaard L."/>
            <person name="Wang B."/>
            <person name="Wells R."/>
        </authorList>
    </citation>
    <scope>NUCLEOTIDE SEQUENCE [LARGE SCALE GENOMIC DNA]</scope>
    <source>
        <strain evidence="2">R-o-18</strain>
        <tissue evidence="2">Leaf</tissue>
    </source>
</reference>
<comment type="caution">
    <text evidence="2">The sequence shown here is derived from an EMBL/GenBank/DDBJ whole genome shotgun (WGS) entry which is preliminary data.</text>
</comment>
<dbReference type="EMBL" id="JADBGQ010000004">
    <property type="protein sequence ID" value="KAG5401455.1"/>
    <property type="molecule type" value="Genomic_DNA"/>
</dbReference>
<dbReference type="EMBL" id="JADBGQ010000004">
    <property type="protein sequence ID" value="KAG5401460.1"/>
    <property type="molecule type" value="Genomic_DNA"/>
</dbReference>
<protein>
    <submittedName>
        <fullName evidence="2">Uncharacterized protein</fullName>
    </submittedName>
</protein>
<keyword evidence="3" id="KW-1185">Reference proteome</keyword>
<evidence type="ECO:0000313" key="2">
    <source>
        <dbReference type="EMBL" id="KAG5401460.1"/>
    </source>
</evidence>
<accession>A0ABQ7MRV7</accession>
<proteinExistence type="predicted"/>
<sequence length="171" mass="19326">MESLSRPLLLLFREEAYLASGKGNSFILNRRDLSSGSLITPWKKKLELPDPPEFIHLNFELKSMEKEEMVEQESIMKGPGSFPGETLLAIFQCIASVGDSSFGEKEDEEGQEEATGYDKEMLGSGRFYVSDGWRSELAKVSCFEIDILTRSLISRLEEVDPSKLRHEEKLA</sequence>
<evidence type="ECO:0000313" key="3">
    <source>
        <dbReference type="Proteomes" id="UP000823674"/>
    </source>
</evidence>
<dbReference type="Proteomes" id="UP000823674">
    <property type="component" value="Chromosome A04"/>
</dbReference>
<organism evidence="2 3">
    <name type="scientific">Brassica rapa subsp. trilocularis</name>
    <dbReference type="NCBI Taxonomy" id="1813537"/>
    <lineage>
        <taxon>Eukaryota</taxon>
        <taxon>Viridiplantae</taxon>
        <taxon>Streptophyta</taxon>
        <taxon>Embryophyta</taxon>
        <taxon>Tracheophyta</taxon>
        <taxon>Spermatophyta</taxon>
        <taxon>Magnoliopsida</taxon>
        <taxon>eudicotyledons</taxon>
        <taxon>Gunneridae</taxon>
        <taxon>Pentapetalae</taxon>
        <taxon>rosids</taxon>
        <taxon>malvids</taxon>
        <taxon>Brassicales</taxon>
        <taxon>Brassicaceae</taxon>
        <taxon>Brassiceae</taxon>
        <taxon>Brassica</taxon>
    </lineage>
</organism>
<gene>
    <name evidence="2" type="primary">A04g506670.1_BraROA</name>
    <name evidence="1" type="synonym">A04g506620.1_BraROA</name>
    <name evidence="1" type="ORF">IGI04_016062</name>
    <name evidence="2" type="ORF">IGI04_016067</name>
</gene>
<name>A0ABQ7MRV7_BRACM</name>